<dbReference type="Pfam" id="PF00903">
    <property type="entry name" value="Glyoxalase"/>
    <property type="match status" value="2"/>
</dbReference>
<evidence type="ECO:0000313" key="3">
    <source>
        <dbReference type="EMBL" id="SHK04591.1"/>
    </source>
</evidence>
<gene>
    <name evidence="3" type="ORF">SAMN05444342_0386</name>
    <name evidence="2" type="ORF">ZOD2009_08733</name>
</gene>
<keyword evidence="2" id="KW-0560">Oxidoreductase</keyword>
<dbReference type="PROSITE" id="PS51819">
    <property type="entry name" value="VOC"/>
    <property type="match status" value="2"/>
</dbReference>
<dbReference type="InterPro" id="IPR037523">
    <property type="entry name" value="VOC_core"/>
</dbReference>
<sequence>MESTISPETTVGRVALRVNDLDRVRRFYETVVGLERLREDGETAVLGAGGVPLLELVADADAPVRRRTEAGLFHTAFLVPSRSAVADALVRIENDWELSGASDHRVSEALYLTDPEGNGVEIYRDRPREEWSVEEDGSVRMETLPLDIDELREQRTDAETVPSGTTVGHVHLEVSSLSAAREFYVETLGTRIRQRFGPSALFLATDDYHHHIGLNTWNDRTEPTAGRGLLWFELVVPDRAALDEARHRFAARGVETTSRENGFDVSDSDTINLRITVND</sequence>
<dbReference type="SUPFAM" id="SSF54593">
    <property type="entry name" value="Glyoxalase/Bleomycin resistance protein/Dihydroxybiphenyl dioxygenase"/>
    <property type="match status" value="2"/>
</dbReference>
<feature type="domain" description="VOC" evidence="1">
    <location>
        <begin position="10"/>
        <end position="125"/>
    </location>
</feature>
<dbReference type="GO" id="GO:0051213">
    <property type="term" value="F:dioxygenase activity"/>
    <property type="evidence" value="ECO:0007669"/>
    <property type="project" value="UniProtKB-KW"/>
</dbReference>
<dbReference type="AlphaFoldDB" id="E7QSH1"/>
<dbReference type="Proteomes" id="UP000184203">
    <property type="component" value="Unassembled WGS sequence"/>
</dbReference>
<proteinExistence type="predicted"/>
<dbReference type="Proteomes" id="UP000003751">
    <property type="component" value="Unassembled WGS sequence"/>
</dbReference>
<dbReference type="EMBL" id="AEMG01000007">
    <property type="protein sequence ID" value="EFW92380.1"/>
    <property type="molecule type" value="Genomic_DNA"/>
</dbReference>
<dbReference type="InterPro" id="IPR004360">
    <property type="entry name" value="Glyas_Fos-R_dOase_dom"/>
</dbReference>
<keyword evidence="5" id="KW-1185">Reference proteome</keyword>
<reference evidence="3" key="3">
    <citation type="submission" date="2016-11" db="EMBL/GenBank/DDBJ databases">
        <authorList>
            <person name="Jaros S."/>
            <person name="Januszkiewicz K."/>
            <person name="Wedrychowicz H."/>
        </authorList>
    </citation>
    <scope>NUCLEOTIDE SEQUENCE [LARGE SCALE GENOMIC DNA]</scope>
    <source>
        <strain evidence="3">DX253</strain>
    </source>
</reference>
<evidence type="ECO:0000313" key="5">
    <source>
        <dbReference type="Proteomes" id="UP000184203"/>
    </source>
</evidence>
<protein>
    <submittedName>
        <fullName evidence="3">Catechol 2,3-dioxygenase</fullName>
    </submittedName>
    <submittedName>
        <fullName evidence="2">Glyoxalase/bleomycin resistance protein/dioxygenase</fullName>
    </submittedName>
</protein>
<dbReference type="Gene3D" id="3.10.180.10">
    <property type="entry name" value="2,3-Dihydroxybiphenyl 1,2-Dioxygenase, domain 1"/>
    <property type="match status" value="2"/>
</dbReference>
<evidence type="ECO:0000313" key="2">
    <source>
        <dbReference type="EMBL" id="EFW92380.1"/>
    </source>
</evidence>
<keyword evidence="2" id="KW-0223">Dioxygenase</keyword>
<dbReference type="eggNOG" id="arCOG06106">
    <property type="taxonomic scope" value="Archaea"/>
</dbReference>
<dbReference type="STRING" id="797209.GCA_000376445_00552"/>
<reference evidence="2 4" key="1">
    <citation type="journal article" date="2014" name="ISME J.">
        <title>Trehalose/2-sulfotrehalose biosynthesis and glycine-betaine uptake are widely spread mechanisms for osmoadaptation in the Halobacteriales.</title>
        <authorList>
            <person name="Youssef N.H."/>
            <person name="Savage-Ashlock K.N."/>
            <person name="McCully A.L."/>
            <person name="Luedtke B."/>
            <person name="Shaw E.I."/>
            <person name="Hoff W.D."/>
            <person name="Elshahed M.S."/>
        </authorList>
    </citation>
    <scope>NUCLEOTIDE SEQUENCE [LARGE SCALE GENOMIC DNA]</scope>
    <source>
        <strain evidence="2 4">DX253</strain>
    </source>
</reference>
<feature type="domain" description="VOC" evidence="1">
    <location>
        <begin position="166"/>
        <end position="279"/>
    </location>
</feature>
<reference evidence="5" key="2">
    <citation type="submission" date="2016-11" db="EMBL/GenBank/DDBJ databases">
        <authorList>
            <person name="Varghese N."/>
            <person name="Submissions S."/>
        </authorList>
    </citation>
    <scope>NUCLEOTIDE SEQUENCE [LARGE SCALE GENOMIC DNA]</scope>
    <source>
        <strain evidence="5">DX253</strain>
    </source>
</reference>
<organism evidence="2 4">
    <name type="scientific">Haladaptatus paucihalophilus DX253</name>
    <dbReference type="NCBI Taxonomy" id="797209"/>
    <lineage>
        <taxon>Archaea</taxon>
        <taxon>Methanobacteriati</taxon>
        <taxon>Methanobacteriota</taxon>
        <taxon>Stenosarchaea group</taxon>
        <taxon>Halobacteria</taxon>
        <taxon>Halobacteriales</taxon>
        <taxon>Haladaptataceae</taxon>
        <taxon>Haladaptatus</taxon>
    </lineage>
</organism>
<evidence type="ECO:0000313" key="4">
    <source>
        <dbReference type="Proteomes" id="UP000003751"/>
    </source>
</evidence>
<dbReference type="RefSeq" id="WP_007978940.1">
    <property type="nucleotide sequence ID" value="NZ_AEMG01000007.1"/>
</dbReference>
<dbReference type="OrthoDB" id="37941at2157"/>
<dbReference type="InterPro" id="IPR029068">
    <property type="entry name" value="Glyas_Bleomycin-R_OHBP_Dase"/>
</dbReference>
<evidence type="ECO:0000259" key="1">
    <source>
        <dbReference type="PROSITE" id="PS51819"/>
    </source>
</evidence>
<dbReference type="EMBL" id="FRAN01000001">
    <property type="protein sequence ID" value="SHK04591.1"/>
    <property type="molecule type" value="Genomic_DNA"/>
</dbReference>
<dbReference type="PATRIC" id="fig|797209.4.peg.1743"/>
<dbReference type="PANTHER" id="PTHR43279:SF1">
    <property type="entry name" value="CATECHOL-2,3-DIOXYGENASE"/>
    <property type="match status" value="1"/>
</dbReference>
<name>E7QSH1_HALPU</name>
<dbReference type="PANTHER" id="PTHR43279">
    <property type="entry name" value="CATECHOL-2,3-DIOXYGENASE"/>
    <property type="match status" value="1"/>
</dbReference>
<accession>E7QSH1</accession>